<reference evidence="1 3" key="1">
    <citation type="journal article" date="2020" name="bioRxiv">
        <title>Sequence and annotation of 42 cannabis genomes reveals extensive copy number variation in cannabinoid synthesis and pathogen resistance genes.</title>
        <authorList>
            <person name="Mckernan K.J."/>
            <person name="Helbert Y."/>
            <person name="Kane L.T."/>
            <person name="Ebling H."/>
            <person name="Zhang L."/>
            <person name="Liu B."/>
            <person name="Eaton Z."/>
            <person name="Mclaughlin S."/>
            <person name="Kingan S."/>
            <person name="Baybayan P."/>
            <person name="Concepcion G."/>
            <person name="Jordan M."/>
            <person name="Riva A."/>
            <person name="Barbazuk W."/>
            <person name="Harkins T."/>
        </authorList>
    </citation>
    <scope>NUCLEOTIDE SEQUENCE [LARGE SCALE GENOMIC DNA]</scope>
    <source>
        <strain evidence="3">cv. Jamaican Lion 4</strain>
        <strain evidence="1">Father</strain>
        <tissue evidence="1">Leaf</tissue>
    </source>
</reference>
<comment type="caution">
    <text evidence="1">The sequence shown here is derived from an EMBL/GenBank/DDBJ whole genome shotgun (WGS) entry which is preliminary data.</text>
</comment>
<evidence type="ECO:0000313" key="2">
    <source>
        <dbReference type="EMBL" id="KAF4369164.1"/>
    </source>
</evidence>
<proteinExistence type="predicted"/>
<accession>A0A7J6DJI4</accession>
<gene>
    <name evidence="1" type="ORF">G4B88_012820</name>
    <name evidence="2" type="ORF">G4B88_020942</name>
</gene>
<evidence type="ECO:0000313" key="3">
    <source>
        <dbReference type="Proteomes" id="UP000583929"/>
    </source>
</evidence>
<evidence type="ECO:0000313" key="1">
    <source>
        <dbReference type="EMBL" id="KAF4346076.1"/>
    </source>
</evidence>
<keyword evidence="3" id="KW-1185">Reference proteome</keyword>
<dbReference type="EMBL" id="JAATIQ010001193">
    <property type="protein sequence ID" value="KAF4346076.1"/>
    <property type="molecule type" value="Genomic_DNA"/>
</dbReference>
<dbReference type="AlphaFoldDB" id="A0A7J6DJI4"/>
<organism evidence="1 3">
    <name type="scientific">Cannabis sativa</name>
    <name type="common">Hemp</name>
    <name type="synonym">Marijuana</name>
    <dbReference type="NCBI Taxonomy" id="3483"/>
    <lineage>
        <taxon>Eukaryota</taxon>
        <taxon>Viridiplantae</taxon>
        <taxon>Streptophyta</taxon>
        <taxon>Embryophyta</taxon>
        <taxon>Tracheophyta</taxon>
        <taxon>Spermatophyta</taxon>
        <taxon>Magnoliopsida</taxon>
        <taxon>eudicotyledons</taxon>
        <taxon>Gunneridae</taxon>
        <taxon>Pentapetalae</taxon>
        <taxon>rosids</taxon>
        <taxon>fabids</taxon>
        <taxon>Rosales</taxon>
        <taxon>Cannabaceae</taxon>
        <taxon>Cannabis</taxon>
    </lineage>
</organism>
<dbReference type="EMBL" id="JAATIQ010000225">
    <property type="protein sequence ID" value="KAF4369164.1"/>
    <property type="molecule type" value="Genomic_DNA"/>
</dbReference>
<dbReference type="Proteomes" id="UP000583929">
    <property type="component" value="Unassembled WGS sequence"/>
</dbReference>
<protein>
    <submittedName>
        <fullName evidence="1">Uncharacterized protein</fullName>
    </submittedName>
</protein>
<name>A0A7J6DJI4_CANSA</name>
<sequence length="62" mass="6939">MRGEVENKDLKGLDDDIIKKNKRKGCDVVCCFGWGPGQGFEFGARVQGSCLGLESRYWIWAA</sequence>